<dbReference type="FunCoup" id="G4TCL3">
    <property type="interactions" value="444"/>
</dbReference>
<gene>
    <name evidence="19" type="ORF">PIIN_02915</name>
</gene>
<dbReference type="SMART" id="SM00249">
    <property type="entry name" value="PHD"/>
    <property type="match status" value="3"/>
</dbReference>
<dbReference type="EMBL" id="CAFZ01000046">
    <property type="protein sequence ID" value="CCA69056.1"/>
    <property type="molecule type" value="Genomic_DNA"/>
</dbReference>
<dbReference type="PROSITE" id="PS01359">
    <property type="entry name" value="ZF_PHD_1"/>
    <property type="match status" value="1"/>
</dbReference>
<dbReference type="Gene3D" id="1.10.150.60">
    <property type="entry name" value="ARID DNA-binding domain"/>
    <property type="match status" value="1"/>
</dbReference>
<reference evidence="19 20" key="1">
    <citation type="journal article" date="2011" name="PLoS Pathog.">
        <title>Endophytic Life Strategies Decoded by Genome and Transcriptome Analyses of the Mutualistic Root Symbiont Piriformospora indica.</title>
        <authorList>
            <person name="Zuccaro A."/>
            <person name="Lahrmann U."/>
            <person name="Guldener U."/>
            <person name="Langen G."/>
            <person name="Pfiffi S."/>
            <person name="Biedenkopf D."/>
            <person name="Wong P."/>
            <person name="Samans B."/>
            <person name="Grimm C."/>
            <person name="Basiewicz M."/>
            <person name="Murat C."/>
            <person name="Martin F."/>
            <person name="Kogel K.H."/>
        </authorList>
    </citation>
    <scope>NUCLEOTIDE SEQUENCE [LARGE SCALE GENOMIC DNA]</scope>
    <source>
        <strain evidence="19 20">DSM 11827</strain>
    </source>
</reference>
<dbReference type="InterPro" id="IPR001606">
    <property type="entry name" value="ARID_dom"/>
</dbReference>
<feature type="domain" description="PHD-type" evidence="15">
    <location>
        <begin position="433"/>
        <end position="483"/>
    </location>
</feature>
<dbReference type="CDD" id="cd16100">
    <property type="entry name" value="ARID"/>
    <property type="match status" value="1"/>
</dbReference>
<feature type="compositionally biased region" description="Polar residues" evidence="14">
    <location>
        <begin position="53"/>
        <end position="69"/>
    </location>
</feature>
<feature type="compositionally biased region" description="Polar residues" evidence="14">
    <location>
        <begin position="357"/>
        <end position="366"/>
    </location>
</feature>
<dbReference type="SMART" id="SM01014">
    <property type="entry name" value="ARID"/>
    <property type="match status" value="1"/>
</dbReference>
<dbReference type="EC" id="1.14.11.67" evidence="4"/>
<evidence type="ECO:0000256" key="7">
    <source>
        <dbReference type="ARBA" id="ARBA00022771"/>
    </source>
</evidence>
<feature type="compositionally biased region" description="Low complexity" evidence="14">
    <location>
        <begin position="1659"/>
        <end position="1678"/>
    </location>
</feature>
<feature type="region of interest" description="Disordered" evidence="14">
    <location>
        <begin position="1634"/>
        <end position="1735"/>
    </location>
</feature>
<dbReference type="OMA" id="KERNWHF"/>
<dbReference type="GO" id="GO:0034647">
    <property type="term" value="F:histone H3K4me/H3K4me2/H3K4me3 demethylase activity"/>
    <property type="evidence" value="ECO:0007669"/>
    <property type="project" value="UniProtKB-EC"/>
</dbReference>
<dbReference type="GO" id="GO:0006355">
    <property type="term" value="P:regulation of DNA-templated transcription"/>
    <property type="evidence" value="ECO:0007669"/>
    <property type="project" value="TreeGrafter"/>
</dbReference>
<feature type="region of interest" description="Disordered" evidence="14">
    <location>
        <begin position="340"/>
        <end position="368"/>
    </location>
</feature>
<dbReference type="InterPro" id="IPR001965">
    <property type="entry name" value="Znf_PHD"/>
</dbReference>
<dbReference type="SMART" id="SM00558">
    <property type="entry name" value="JmjC"/>
    <property type="match status" value="1"/>
</dbReference>
<keyword evidence="9" id="KW-0560">Oxidoreductase</keyword>
<dbReference type="PROSITE" id="PS51183">
    <property type="entry name" value="JMJN"/>
    <property type="match status" value="1"/>
</dbReference>
<dbReference type="CDD" id="cd15545">
    <property type="entry name" value="PHD_BAZ2A_like"/>
    <property type="match status" value="1"/>
</dbReference>
<dbReference type="eggNOG" id="KOG1246">
    <property type="taxonomic scope" value="Eukaryota"/>
</dbReference>
<feature type="domain" description="JmjC" evidence="18">
    <location>
        <begin position="586"/>
        <end position="752"/>
    </location>
</feature>
<proteinExistence type="inferred from homology"/>
<dbReference type="InterPro" id="IPR019786">
    <property type="entry name" value="Zinc_finger_PHD-type_CS"/>
</dbReference>
<dbReference type="OrthoDB" id="1678912at2759"/>
<dbReference type="InterPro" id="IPR011011">
    <property type="entry name" value="Znf_FYVE_PHD"/>
</dbReference>
<comment type="subcellular location">
    <subcellularLocation>
        <location evidence="2">Nucleus</location>
    </subcellularLocation>
</comment>
<feature type="compositionally biased region" description="Polar residues" evidence="14">
    <location>
        <begin position="340"/>
        <end position="349"/>
    </location>
</feature>
<dbReference type="Pfam" id="PF21323">
    <property type="entry name" value="KDM5_C-hel"/>
    <property type="match status" value="1"/>
</dbReference>
<evidence type="ECO:0000256" key="9">
    <source>
        <dbReference type="ARBA" id="ARBA00023002"/>
    </source>
</evidence>
<dbReference type="InterPro" id="IPR019787">
    <property type="entry name" value="Znf_PHD-finger"/>
</dbReference>
<evidence type="ECO:0000256" key="13">
    <source>
        <dbReference type="PROSITE-ProRule" id="PRU00146"/>
    </source>
</evidence>
<dbReference type="PROSITE" id="PS50016">
    <property type="entry name" value="ZF_PHD_2"/>
    <property type="match status" value="1"/>
</dbReference>
<dbReference type="InterPro" id="IPR048615">
    <property type="entry name" value="KDM5_C-hel"/>
</dbReference>
<dbReference type="PANTHER" id="PTHR10694">
    <property type="entry name" value="LYSINE-SPECIFIC DEMETHYLASE"/>
    <property type="match status" value="1"/>
</dbReference>
<feature type="compositionally biased region" description="Low complexity" evidence="14">
    <location>
        <begin position="22"/>
        <end position="40"/>
    </location>
</feature>
<evidence type="ECO:0000256" key="8">
    <source>
        <dbReference type="ARBA" id="ARBA00022833"/>
    </source>
</evidence>
<evidence type="ECO:0000256" key="10">
    <source>
        <dbReference type="ARBA" id="ARBA00023004"/>
    </source>
</evidence>
<evidence type="ECO:0000256" key="5">
    <source>
        <dbReference type="ARBA" id="ARBA00022723"/>
    </source>
</evidence>
<dbReference type="Pfam" id="PF02373">
    <property type="entry name" value="JmjC"/>
    <property type="match status" value="1"/>
</dbReference>
<dbReference type="Pfam" id="PF00628">
    <property type="entry name" value="PHD"/>
    <property type="match status" value="1"/>
</dbReference>
<dbReference type="InterPro" id="IPR004198">
    <property type="entry name" value="Znf_C5HC2"/>
</dbReference>
<dbReference type="GO" id="GO:0008270">
    <property type="term" value="F:zinc ion binding"/>
    <property type="evidence" value="ECO:0007669"/>
    <property type="project" value="UniProtKB-KW"/>
</dbReference>
<dbReference type="Pfam" id="PF01388">
    <property type="entry name" value="ARID"/>
    <property type="match status" value="1"/>
</dbReference>
<dbReference type="InterPro" id="IPR003349">
    <property type="entry name" value="JmjN"/>
</dbReference>
<evidence type="ECO:0000259" key="15">
    <source>
        <dbReference type="PROSITE" id="PS50016"/>
    </source>
</evidence>
<evidence type="ECO:0000256" key="4">
    <source>
        <dbReference type="ARBA" id="ARBA00012902"/>
    </source>
</evidence>
<evidence type="ECO:0000313" key="19">
    <source>
        <dbReference type="EMBL" id="CCA69056.1"/>
    </source>
</evidence>
<dbReference type="STRING" id="1109443.G4TCL3"/>
<dbReference type="Gene3D" id="3.30.40.10">
    <property type="entry name" value="Zinc/RING finger domain, C3HC4 (zinc finger)"/>
    <property type="match status" value="2"/>
</dbReference>
<comment type="caution">
    <text evidence="19">The sequence shown here is derived from an EMBL/GenBank/DDBJ whole genome shotgun (WGS) entry which is preliminary data.</text>
</comment>
<dbReference type="InterPro" id="IPR003347">
    <property type="entry name" value="JmjC_dom"/>
</dbReference>
<evidence type="ECO:0000313" key="20">
    <source>
        <dbReference type="Proteomes" id="UP000007148"/>
    </source>
</evidence>
<dbReference type="SUPFAM" id="SSF51197">
    <property type="entry name" value="Clavaminate synthase-like"/>
    <property type="match status" value="1"/>
</dbReference>
<keyword evidence="8" id="KW-0862">Zinc</keyword>
<sequence>MSAAAALSDPQGSLKTLRAPQTSPATPAGGPSGPATFTTALSIPVVGTRPILPSTTNSGSTNDAINTHAASGGSGNTGVYPSGPAPARMASTRMVSTTTTTAQRNTHTADESARERDDVPDLGLEPIKVASVLDLNSVRTQAPRPPHSTSQAAATPADAMDAELTKQRLFGLEDCPEYYPTPEEFTDPMAYIRKIAPTAQKYGLCKIVPPENWKMPFVTNTETFRFKTRVQRLNQVEASSRAKISFLEQLYRYHKQHGQMRIIVPTINHATLDLWLLRKEVQKLGGFTTVTAENRWSDIGKTLGYSAIPNVPAALKQTYETLIVPYENFLVHVKNSPALTPNGANNRTPPTAPPDSPTLSRITSMGSRGAPMTIVDHTMERQAKMGSGINGDVNRKARTREEQNAMNEDVQMADARSTEKPRSPTPAPTEAHGDYCEICKASEKPSEMLLCDGCDGGFHIFCLDPRLPTVPKGQWFCHSCLDGSNNEFGFDEGEEHTLPTFQARDMAFRKLWFESHPPSEDSMNAEYDENTIQIGNVKVSEYDVEKEFWRLVQSCEDTVEVEYGADVHSTTHGSAMPTIETHPLDPYSREPWNLNNLPIISDSLLRFIKSDISGMTVPWTYVGMVFSTFCWHNEDHYTYSVNYMHWGATKTWYGVPGSDAEKFEDAIRSEAPELFEAQPDLLYQLVTLMRPDRLKEAGVKVVACNQRPGEFVITFPKAYHAGFNHGFNFNEAINFALPEWLPLNLESVLKYQQYHKAPVFSHDELLCTIAQHSTSIKTAIWLKPFLTDMLWRETKLRNRVRENYPGIFEVVDAVDAQEEEQHQCVVCKAFCHLSRMGCECTSSVVCHSHASFLCECDVSKRVLQLRYSDKTLEDMVNEVIDRAAQPSNWRLKLAELLTESPRPLFRSLKFLAAEGDKINYPLPELTNLKLCIERGDIWLAAAANMLRQKKESRRKKRTKKDASPPIPEDGDGREKTLEDAEALLAEVGLLGFDAPEISVLEAVIAQAKDFKQRAGAVLEKVRENMDWTDVALRSEIQAECQELLRIGWSVNLSLDETDEINLLVRKLEVLAQIDALQEDFLTLSEVRLHLEHARLCGLTDEHPMLQVLREKLVFGEEWEKKANAIFESKIKNLKDMDEFTDLPASHPMDASVLSKIMSYRSKAKELEKSAKALMWPEGNKRTKIADAQRLIARAEKDFSIPAVSELHRVLEFAIDLETRCEAVLNKKHPQSESESVFDAVRKWRAYADEHLTSKFHLPQYEMLKSQLDAHDKWYNRLPFPKPRRDHVEHLYKDVAECTKTEEDAAPNEEFCTCICTLPVRPPPPGTVSDAVQCDHCQARFHPQCAGGSCPFCDHHHWNGSLHRGRYYHSFDVLACVRPVPDLTRNYSRLWKQIEFIATRIARLQNVITHFLAFAAQSGNQRPEIIPQVRHYMRKLFKIQVAISPRPNVSYGLDLAGLHRILASQKRTKRRRRGKMVFKQENEKEAPDGTQCFCHGTPPNTFGPEVAPTIKCTHCLKLFHSWCVEFWGPTQPEDWYCPMCATKRGKTYRSIEVRVRTPDDIEAGENANYGVYVDVEKTLKQNRDLVKVQMGQPNKRIIVLDLIQWFPAEENPPLPVVPMIGMYPQSQLPTRPILPQVTYTTSPPDAEPPFSSNQPVPIAAGTTPSGQPQQQQQQQSAQQLTPVDEQSAQLGKKRKPSMELLPGGDEKRRKAESSSMAIDAETSAAKPTVATGSNGA</sequence>
<dbReference type="HOGENOM" id="CLU_000991_5_1_1"/>
<feature type="region of interest" description="Disordered" evidence="14">
    <location>
        <begin position="1"/>
        <end position="122"/>
    </location>
</feature>
<evidence type="ECO:0000256" key="14">
    <source>
        <dbReference type="SAM" id="MobiDB-lite"/>
    </source>
</evidence>
<feature type="region of interest" description="Disordered" evidence="14">
    <location>
        <begin position="950"/>
        <end position="974"/>
    </location>
</feature>
<dbReference type="GO" id="GO:0005634">
    <property type="term" value="C:nucleus"/>
    <property type="evidence" value="ECO:0007669"/>
    <property type="project" value="UniProtKB-SubCell"/>
</dbReference>
<comment type="similarity">
    <text evidence="3">Belongs to the JARID1 histone demethylase family.</text>
</comment>
<dbReference type="InterPro" id="IPR036431">
    <property type="entry name" value="ARID_dom_sf"/>
</dbReference>
<feature type="compositionally biased region" description="Basic and acidic residues" evidence="14">
    <location>
        <begin position="107"/>
        <end position="119"/>
    </location>
</feature>
<dbReference type="InParanoid" id="G4TCL3"/>
<dbReference type="PANTHER" id="PTHR10694:SF33">
    <property type="entry name" value="LYSINE-SPECIFIC DEMETHYLASE 5"/>
    <property type="match status" value="1"/>
</dbReference>
<keyword evidence="11" id="KW-0539">Nucleus</keyword>
<name>G4TCL3_SERID</name>
<dbReference type="Proteomes" id="UP000007148">
    <property type="component" value="Unassembled WGS sequence"/>
</dbReference>
<dbReference type="SUPFAM" id="SSF46774">
    <property type="entry name" value="ARID-like"/>
    <property type="match status" value="1"/>
</dbReference>
<feature type="region of interest" description="Disordered" evidence="14">
    <location>
        <begin position="402"/>
        <end position="432"/>
    </location>
</feature>
<evidence type="ECO:0000259" key="17">
    <source>
        <dbReference type="PROSITE" id="PS51183"/>
    </source>
</evidence>
<keyword evidence="7 13" id="KW-0863">Zinc-finger</keyword>
<evidence type="ECO:0000256" key="6">
    <source>
        <dbReference type="ARBA" id="ARBA00022737"/>
    </source>
</evidence>
<dbReference type="Pfam" id="PF02375">
    <property type="entry name" value="JmjN"/>
    <property type="match status" value="1"/>
</dbReference>
<dbReference type="SMART" id="SM00545">
    <property type="entry name" value="JmjN"/>
    <property type="match status" value="1"/>
</dbReference>
<keyword evidence="20" id="KW-1185">Reference proteome</keyword>
<feature type="compositionally biased region" description="Basic residues" evidence="14">
    <location>
        <begin position="950"/>
        <end position="959"/>
    </location>
</feature>
<dbReference type="Pfam" id="PF08429">
    <property type="entry name" value="PLU-1"/>
    <property type="match status" value="1"/>
</dbReference>
<dbReference type="FunFam" id="2.60.120.650:FF:000035">
    <property type="entry name" value="PHD transcription factor Rum1"/>
    <property type="match status" value="1"/>
</dbReference>
<protein>
    <recommendedName>
        <fullName evidence="4">[histone H3]-trimethyl-L-lysine(4) demethylase</fullName>
        <ecNumber evidence="4">1.14.11.67</ecNumber>
    </recommendedName>
</protein>
<feature type="compositionally biased region" description="Polar residues" evidence="14">
    <location>
        <begin position="1679"/>
        <end position="1688"/>
    </location>
</feature>
<evidence type="ECO:0000256" key="12">
    <source>
        <dbReference type="ARBA" id="ARBA00048734"/>
    </source>
</evidence>
<dbReference type="SMART" id="SM00501">
    <property type="entry name" value="BRIGHT"/>
    <property type="match status" value="1"/>
</dbReference>
<feature type="domain" description="JmjN" evidence="17">
    <location>
        <begin position="175"/>
        <end position="216"/>
    </location>
</feature>
<dbReference type="GO" id="GO:0003677">
    <property type="term" value="F:DNA binding"/>
    <property type="evidence" value="ECO:0007669"/>
    <property type="project" value="InterPro"/>
</dbReference>
<comment type="catalytic activity">
    <reaction evidence="12">
        <text>N(6),N(6),N(6)-trimethyl-L-lysyl(4)-[histone H3] + 3 2-oxoglutarate + 3 O2 = L-lysyl(4)-[histone H3] + 3 formaldehyde + 3 succinate + 3 CO2</text>
        <dbReference type="Rhea" id="RHEA:60208"/>
        <dbReference type="Rhea" id="RHEA-COMP:15537"/>
        <dbReference type="Rhea" id="RHEA-COMP:15547"/>
        <dbReference type="ChEBI" id="CHEBI:15379"/>
        <dbReference type="ChEBI" id="CHEBI:16526"/>
        <dbReference type="ChEBI" id="CHEBI:16810"/>
        <dbReference type="ChEBI" id="CHEBI:16842"/>
        <dbReference type="ChEBI" id="CHEBI:29969"/>
        <dbReference type="ChEBI" id="CHEBI:30031"/>
        <dbReference type="ChEBI" id="CHEBI:61961"/>
        <dbReference type="EC" id="1.14.11.67"/>
    </reaction>
</comment>
<keyword evidence="10" id="KW-0408">Iron</keyword>
<dbReference type="PROSITE" id="PS51184">
    <property type="entry name" value="JMJC"/>
    <property type="match status" value="1"/>
</dbReference>
<dbReference type="Pfam" id="PF02928">
    <property type="entry name" value="zf-C5HC2"/>
    <property type="match status" value="1"/>
</dbReference>
<comment type="cofactor">
    <cofactor evidence="1">
        <name>Fe(2+)</name>
        <dbReference type="ChEBI" id="CHEBI:29033"/>
    </cofactor>
</comment>
<feature type="domain" description="ARID" evidence="16">
    <location>
        <begin position="240"/>
        <end position="331"/>
    </location>
</feature>
<evidence type="ECO:0000256" key="11">
    <source>
        <dbReference type="ARBA" id="ARBA00023242"/>
    </source>
</evidence>
<accession>G4TCL3</accession>
<evidence type="ECO:0000259" key="16">
    <source>
        <dbReference type="PROSITE" id="PS51011"/>
    </source>
</evidence>
<evidence type="ECO:0000256" key="3">
    <source>
        <dbReference type="ARBA" id="ARBA00006801"/>
    </source>
</evidence>
<organism evidence="19 20">
    <name type="scientific">Serendipita indica (strain DSM 11827)</name>
    <name type="common">Root endophyte fungus</name>
    <name type="synonym">Piriformospora indica</name>
    <dbReference type="NCBI Taxonomy" id="1109443"/>
    <lineage>
        <taxon>Eukaryota</taxon>
        <taxon>Fungi</taxon>
        <taxon>Dikarya</taxon>
        <taxon>Basidiomycota</taxon>
        <taxon>Agaricomycotina</taxon>
        <taxon>Agaricomycetes</taxon>
        <taxon>Sebacinales</taxon>
        <taxon>Serendipitaceae</taxon>
        <taxon>Serendipita</taxon>
    </lineage>
</organism>
<dbReference type="InterPro" id="IPR013637">
    <property type="entry name" value="Lys_sp_deMease-like_dom"/>
</dbReference>
<evidence type="ECO:0000256" key="2">
    <source>
        <dbReference type="ARBA" id="ARBA00004123"/>
    </source>
</evidence>
<keyword evidence="6" id="KW-0677">Repeat</keyword>
<dbReference type="GO" id="GO:0000785">
    <property type="term" value="C:chromatin"/>
    <property type="evidence" value="ECO:0007669"/>
    <property type="project" value="TreeGrafter"/>
</dbReference>
<evidence type="ECO:0000256" key="1">
    <source>
        <dbReference type="ARBA" id="ARBA00001954"/>
    </source>
</evidence>
<dbReference type="Gene3D" id="2.60.120.650">
    <property type="entry name" value="Cupin"/>
    <property type="match status" value="1"/>
</dbReference>
<dbReference type="InterPro" id="IPR013083">
    <property type="entry name" value="Znf_RING/FYVE/PHD"/>
</dbReference>
<dbReference type="SUPFAM" id="SSF57903">
    <property type="entry name" value="FYVE/PHD zinc finger"/>
    <property type="match status" value="2"/>
</dbReference>
<evidence type="ECO:0000259" key="18">
    <source>
        <dbReference type="PROSITE" id="PS51184"/>
    </source>
</evidence>
<keyword evidence="5" id="KW-0479">Metal-binding</keyword>
<dbReference type="PROSITE" id="PS51011">
    <property type="entry name" value="ARID"/>
    <property type="match status" value="1"/>
</dbReference>
<feature type="compositionally biased region" description="Low complexity" evidence="14">
    <location>
        <begin position="88"/>
        <end position="106"/>
    </location>
</feature>
<dbReference type="FunFam" id="1.10.150.60:FF:000016">
    <property type="entry name" value="Putative Lysine-specific demethylase 5B"/>
    <property type="match status" value="1"/>
</dbReference>